<keyword evidence="1" id="KW-1133">Transmembrane helix</keyword>
<organism evidence="2 3">
    <name type="scientific">Shewanella holmiensis</name>
    <dbReference type="NCBI Taxonomy" id="2952222"/>
    <lineage>
        <taxon>Bacteria</taxon>
        <taxon>Pseudomonadati</taxon>
        <taxon>Pseudomonadota</taxon>
        <taxon>Gammaproteobacteria</taxon>
        <taxon>Alteromonadales</taxon>
        <taxon>Shewanellaceae</taxon>
        <taxon>Shewanella</taxon>
    </lineage>
</organism>
<reference evidence="2" key="1">
    <citation type="journal article" date="2023" name="Int. J. Syst. Evol. Microbiol.">
        <title>&lt;i&gt;Shewanella septentrionalis&lt;/i&gt; sp. nov. and &lt;i&gt;Shewanella holmiensis&lt;/i&gt; sp. nov., isolated from Baltic Sea water and sediments.</title>
        <authorList>
            <person name="Martin-Rodriguez A.J."/>
            <person name="Thorell K."/>
            <person name="Joffre E."/>
            <person name="Jensie-Markopoulos S."/>
            <person name="Moore E.R.B."/>
            <person name="Sjoling A."/>
        </authorList>
    </citation>
    <scope>NUCLEOTIDE SEQUENCE</scope>
    <source>
        <strain evidence="2">SP1S2-7</strain>
    </source>
</reference>
<proteinExistence type="predicted"/>
<evidence type="ECO:0000313" key="2">
    <source>
        <dbReference type="EMBL" id="MCT7940985.1"/>
    </source>
</evidence>
<dbReference type="SUPFAM" id="SSF54523">
    <property type="entry name" value="Pili subunits"/>
    <property type="match status" value="1"/>
</dbReference>
<dbReference type="PROSITE" id="PS00409">
    <property type="entry name" value="PROKAR_NTER_METHYL"/>
    <property type="match status" value="1"/>
</dbReference>
<gene>
    <name evidence="2" type="ORF">NE535_04140</name>
</gene>
<name>A0A9X3ATY9_9GAMM</name>
<dbReference type="AlphaFoldDB" id="A0A9X3ATY9"/>
<dbReference type="NCBIfam" id="TIGR02532">
    <property type="entry name" value="IV_pilin_GFxxxE"/>
    <property type="match status" value="1"/>
</dbReference>
<keyword evidence="3" id="KW-1185">Reference proteome</keyword>
<evidence type="ECO:0000256" key="1">
    <source>
        <dbReference type="SAM" id="Phobius"/>
    </source>
</evidence>
<accession>A0A9X3ATY9</accession>
<dbReference type="InterPro" id="IPR012902">
    <property type="entry name" value="N_methyl_site"/>
</dbReference>
<dbReference type="PANTHER" id="PTHR30093:SF7">
    <property type="entry name" value="MSHA MAJOR PILIN SUBUNIT MSHA"/>
    <property type="match status" value="1"/>
</dbReference>
<keyword evidence="1" id="KW-0472">Membrane</keyword>
<keyword evidence="1" id="KW-0812">Transmembrane</keyword>
<dbReference type="EMBL" id="JAMTCD010000003">
    <property type="protein sequence ID" value="MCT7940985.1"/>
    <property type="molecule type" value="Genomic_DNA"/>
</dbReference>
<sequence>MPFNLNLPTRLSHHNQRGFTLIELVVVIIILGILAVVAAPKFLNLSTDARISTLSGLSASVKTANSLVYAKSQMPSLQVQPVAGREDLIDIDLEGDGVFETRLKWGYLDNTDIEKWIDLDDSFTVQYQGIADTYIGYDQDENGQVTNDNCYFHYTQAANATTPPDYAIVSSGC</sequence>
<dbReference type="Gene3D" id="3.30.700.10">
    <property type="entry name" value="Glycoprotein, Type 4 Pilin"/>
    <property type="match status" value="1"/>
</dbReference>
<protein>
    <submittedName>
        <fullName evidence="2">Prepilin-type N-terminal cleavage/methylation domain-containing protein</fullName>
    </submittedName>
</protein>
<feature type="transmembrane region" description="Helical" evidence="1">
    <location>
        <begin position="21"/>
        <end position="43"/>
    </location>
</feature>
<evidence type="ECO:0000313" key="3">
    <source>
        <dbReference type="Proteomes" id="UP001155546"/>
    </source>
</evidence>
<dbReference type="RefSeq" id="WP_261297411.1">
    <property type="nucleotide sequence ID" value="NZ_JAMTCD010000003.1"/>
</dbReference>
<dbReference type="PANTHER" id="PTHR30093">
    <property type="entry name" value="GENERAL SECRETION PATHWAY PROTEIN G"/>
    <property type="match status" value="1"/>
</dbReference>
<comment type="caution">
    <text evidence="2">The sequence shown here is derived from an EMBL/GenBank/DDBJ whole genome shotgun (WGS) entry which is preliminary data.</text>
</comment>
<dbReference type="Pfam" id="PF07963">
    <property type="entry name" value="N_methyl"/>
    <property type="match status" value="1"/>
</dbReference>
<dbReference type="InterPro" id="IPR045584">
    <property type="entry name" value="Pilin-like"/>
</dbReference>
<dbReference type="Proteomes" id="UP001155546">
    <property type="component" value="Unassembled WGS sequence"/>
</dbReference>